<dbReference type="InterPro" id="IPR005653">
    <property type="entry name" value="OstA-like_N"/>
</dbReference>
<evidence type="ECO:0000259" key="7">
    <source>
        <dbReference type="Pfam" id="PF19838"/>
    </source>
</evidence>
<reference evidence="9" key="1">
    <citation type="journal article" date="2019" name="Int. J. Syst. Evol. Microbiol.">
        <title>The Global Catalogue of Microorganisms (GCM) 10K type strain sequencing project: providing services to taxonomists for standard genome sequencing and annotation.</title>
        <authorList>
            <consortium name="The Broad Institute Genomics Platform"/>
            <consortium name="The Broad Institute Genome Sequencing Center for Infectious Disease"/>
            <person name="Wu L."/>
            <person name="Ma J."/>
        </authorList>
    </citation>
    <scope>NUCLEOTIDE SEQUENCE [LARGE SCALE GENOMIC DNA]</scope>
    <source>
        <strain evidence="9">CGMCC 1.19062</strain>
    </source>
</reference>
<evidence type="ECO:0000256" key="2">
    <source>
        <dbReference type="ARBA" id="ARBA00023136"/>
    </source>
</evidence>
<protein>
    <recommendedName>
        <fullName evidence="4">LPS-assembly protein LptD</fullName>
    </recommendedName>
</protein>
<comment type="caution">
    <text evidence="8">The sequence shown here is derived from an EMBL/GenBank/DDBJ whole genome shotgun (WGS) entry which is preliminary data.</text>
</comment>
<dbReference type="Pfam" id="PF19838">
    <property type="entry name" value="LptD_2"/>
    <property type="match status" value="1"/>
</dbReference>
<evidence type="ECO:0000259" key="5">
    <source>
        <dbReference type="Pfam" id="PF03968"/>
    </source>
</evidence>
<dbReference type="Pfam" id="PF03968">
    <property type="entry name" value="LptD_N"/>
    <property type="match status" value="1"/>
</dbReference>
<dbReference type="InterPro" id="IPR020889">
    <property type="entry name" value="LipoPS_assembly_LptD"/>
</dbReference>
<gene>
    <name evidence="4" type="primary">lptD</name>
    <name evidence="8" type="ORF">ACFSM5_05445</name>
</gene>
<name>A0ABW5DN19_9PROT</name>
<comment type="subunit">
    <text evidence="4">Component of the lipopolysaccharide transport and assembly complex.</text>
</comment>
<dbReference type="InterPro" id="IPR007543">
    <property type="entry name" value="LptD_C"/>
</dbReference>
<evidence type="ECO:0000259" key="6">
    <source>
        <dbReference type="Pfam" id="PF04453"/>
    </source>
</evidence>
<feature type="domain" description="LptD C-terminal" evidence="6">
    <location>
        <begin position="318"/>
        <end position="664"/>
    </location>
</feature>
<dbReference type="InterPro" id="IPR045659">
    <property type="entry name" value="LptD_2"/>
</dbReference>
<keyword evidence="9" id="KW-1185">Reference proteome</keyword>
<accession>A0ABW5DN19</accession>
<keyword evidence="2 4" id="KW-0472">Membrane</keyword>
<comment type="caution">
    <text evidence="4">Lacks conserved residue(s) required for the propagation of feature annotation.</text>
</comment>
<feature type="domain" description="Organic solvent tolerance-like N-terminal" evidence="5">
    <location>
        <begin position="66"/>
        <end position="106"/>
    </location>
</feature>
<evidence type="ECO:0000256" key="1">
    <source>
        <dbReference type="ARBA" id="ARBA00022729"/>
    </source>
</evidence>
<keyword evidence="1 4" id="KW-0732">Signal</keyword>
<proteinExistence type="inferred from homology"/>
<dbReference type="Proteomes" id="UP001597295">
    <property type="component" value="Unassembled WGS sequence"/>
</dbReference>
<evidence type="ECO:0000313" key="9">
    <source>
        <dbReference type="Proteomes" id="UP001597295"/>
    </source>
</evidence>
<dbReference type="Pfam" id="PF04453">
    <property type="entry name" value="LptD"/>
    <property type="match status" value="1"/>
</dbReference>
<keyword evidence="3 4" id="KW-0998">Cell outer membrane</keyword>
<feature type="signal peptide" evidence="4">
    <location>
        <begin position="1"/>
        <end position="24"/>
    </location>
</feature>
<comment type="function">
    <text evidence="4">Involved in the assembly of lipopolysaccharide (LPS) at the surface of the outer membrane.</text>
</comment>
<dbReference type="HAMAP" id="MF_01411">
    <property type="entry name" value="LPS_assembly_LptD"/>
    <property type="match status" value="1"/>
</dbReference>
<sequence precursor="true">MRERLLLSVGPILLGVTLATGALAQTPPTAAERPKAWGEPRHLFPETVPDRPNSPPIAIDQDFLLEADEVEYDQNTEIVTARGAVEISQNDRILRADAISYNRRNGIVTAAGHVALLEPTGDVVFGDYLQVTSDFKEAIVENFKALLADNSRLAGAGMERLPNGRKVITRGVFTPCAACADGDREPLWQIKGRRITHDEVKKDIIYEDATFEVFGVPILYTPYFSHPDPSVKRRSGFLSPKVGYSENYGVITGTPYYAVISDSADATIEPRLYSREGFMLAGEARKQFQSGKIRVAGSGLDEDFAGNYEDPATGRRWRGFFASEGRFDLDENWRAGWDVARTTDRAFLRQYKPGGDYGAKGRYQVSNILASDVFAEGFFGRSYVDVQAIAFQSLRDFDDPKKLAKIHPYGTADWVGNRDGIGGNFRVTANVLSLSREAGTDSSRISNLAGYYLPIVTSGGHMFDLAATLQLDGYSVNDVMQSDGTEYSGSVGRAHPRLSAYWHYPLIAPAIGGGSLIVEPIAGVVLSPIGNNPDKIPNEDSRTVELDASNIFSPNRFSGRDRVDNGSRFDYGAKFSFVGTEGRGISATVGQSQRLSTDSNAYPVGSGLEGKSSDLVGNFVVTPVSWLDLAYRVRIDQATYRTEREELSATVTHGLSGFSLSYINYERAFPEAGVVRPRSIEGAGVAQVTDNWGVYGQMAYDLKDGNTTEYAAGLLYRDECFGMLIAYSADYIDPRLGRDQTIFVKLWLKYLGDFGG</sequence>
<evidence type="ECO:0000313" key="8">
    <source>
        <dbReference type="EMBL" id="MFD2262324.1"/>
    </source>
</evidence>
<feature type="domain" description="LPS-assembly protein LptD central" evidence="7">
    <location>
        <begin position="205"/>
        <end position="283"/>
    </location>
</feature>
<evidence type="ECO:0000256" key="3">
    <source>
        <dbReference type="ARBA" id="ARBA00023237"/>
    </source>
</evidence>
<dbReference type="InterPro" id="IPR050218">
    <property type="entry name" value="LptD"/>
</dbReference>
<comment type="similarity">
    <text evidence="4">Belongs to the LptD family.</text>
</comment>
<dbReference type="PANTHER" id="PTHR30189">
    <property type="entry name" value="LPS-ASSEMBLY PROTEIN"/>
    <property type="match status" value="1"/>
</dbReference>
<dbReference type="RefSeq" id="WP_379875251.1">
    <property type="nucleotide sequence ID" value="NZ_JBHUIP010000003.1"/>
</dbReference>
<comment type="subcellular location">
    <subcellularLocation>
        <location evidence="4">Cell outer membrane</location>
    </subcellularLocation>
</comment>
<feature type="chain" id="PRO_5044944292" description="LPS-assembly protein LptD" evidence="4">
    <location>
        <begin position="25"/>
        <end position="756"/>
    </location>
</feature>
<dbReference type="Gene3D" id="2.60.450.10">
    <property type="entry name" value="Lipopolysaccharide (LPS) transport protein A like domain"/>
    <property type="match status" value="1"/>
</dbReference>
<dbReference type="EMBL" id="JBHUIP010000003">
    <property type="protein sequence ID" value="MFD2262324.1"/>
    <property type="molecule type" value="Genomic_DNA"/>
</dbReference>
<dbReference type="PANTHER" id="PTHR30189:SF1">
    <property type="entry name" value="LPS-ASSEMBLY PROTEIN LPTD"/>
    <property type="match status" value="1"/>
</dbReference>
<organism evidence="8 9">
    <name type="scientific">Lacibacterium aquatile</name>
    <dbReference type="NCBI Taxonomy" id="1168082"/>
    <lineage>
        <taxon>Bacteria</taxon>
        <taxon>Pseudomonadati</taxon>
        <taxon>Pseudomonadota</taxon>
        <taxon>Alphaproteobacteria</taxon>
        <taxon>Rhodospirillales</taxon>
        <taxon>Rhodospirillaceae</taxon>
    </lineage>
</organism>
<evidence type="ECO:0000256" key="4">
    <source>
        <dbReference type="HAMAP-Rule" id="MF_01411"/>
    </source>
</evidence>